<dbReference type="InterPro" id="IPR005844">
    <property type="entry name" value="A-D-PHexomutase_a/b/a-I"/>
</dbReference>
<dbReference type="GO" id="GO:0006166">
    <property type="term" value="P:purine ribonucleoside salvage"/>
    <property type="evidence" value="ECO:0007669"/>
    <property type="project" value="TreeGrafter"/>
</dbReference>
<evidence type="ECO:0000256" key="3">
    <source>
        <dbReference type="ARBA" id="ARBA00022553"/>
    </source>
</evidence>
<dbReference type="GO" id="GO:0005975">
    <property type="term" value="P:carbohydrate metabolic process"/>
    <property type="evidence" value="ECO:0007669"/>
    <property type="project" value="InterPro"/>
</dbReference>
<comment type="similarity">
    <text evidence="2 7">Belongs to the phosphohexose mutase family.</text>
</comment>
<dbReference type="InterPro" id="IPR016066">
    <property type="entry name" value="A-D-PHexomutase_CS"/>
</dbReference>
<name>A0A9P6GXN4_9MICR</name>
<feature type="domain" description="Alpha-D-phosphohexomutase alpha/beta/alpha" evidence="9">
    <location>
        <begin position="205"/>
        <end position="288"/>
    </location>
</feature>
<dbReference type="OrthoDB" id="8300170at2759"/>
<evidence type="ECO:0000259" key="8">
    <source>
        <dbReference type="Pfam" id="PF02878"/>
    </source>
</evidence>
<keyword evidence="4 7" id="KW-0479">Metal-binding</keyword>
<evidence type="ECO:0000256" key="7">
    <source>
        <dbReference type="RuleBase" id="RU004326"/>
    </source>
</evidence>
<feature type="domain" description="Alpha-D-phosphohexomutase alpha/beta/alpha" evidence="8">
    <location>
        <begin position="30"/>
        <end position="160"/>
    </location>
</feature>
<dbReference type="PANTHER" id="PTHR45745:SF1">
    <property type="entry name" value="PHOSPHOGLUCOMUTASE 2B-RELATED"/>
    <property type="match status" value="1"/>
</dbReference>
<sequence>MEEYKKLTKNKAQFERDLEIFGTVLVEKRLKFSTGGMRGLLREGFNGINAVTCNILCTHLAKAYSSVVIGYDCRKQSAEFGMIAASIFKKHNKKVYLYEHIATPCLSFLVKHLDVDIGLMITASHNPKEYNGFKVYDAHGCQVSEPLDGEIEENLRNNETTNYSDAKIKISLEETKPSREEIILKYTENMFRGWKDSQMPTMQPSPLQKILFTPLFGVSIDFVKQALTYYGLIDLFDFVSSQCKYDCEFPGLPYPNPEVEQVYDEAKSYPHNIIFSCDPDGDRFGMVEKINGSYIHYCGDEIASIFIKYFIENFEHSSLVFINTYLCNDFMEDISKRFNIEYHRTKTGFKNVSKVINSVDKNKIIFAYEDSLGFFFGGGREKDGIKCTVLMAHILQNHSPSNILSSLKEYGNYTTFNYHYRCSNPKELLKNVIKRLTVRNLYDMFLIEREDHKLILRKSGTEPIIKIYGTSKVLNKKELEKKVLNFLEKNFK</sequence>
<accession>A0A9P6GXN4</accession>
<dbReference type="AlphaFoldDB" id="A0A9P6GXN4"/>
<dbReference type="InterPro" id="IPR005845">
    <property type="entry name" value="A-D-PHexomutase_a/b/a-II"/>
</dbReference>
<evidence type="ECO:0000259" key="10">
    <source>
        <dbReference type="Pfam" id="PF02880"/>
    </source>
</evidence>
<feature type="domain" description="Alpha-D-phosphohexomutase alpha/beta/alpha" evidence="10">
    <location>
        <begin position="299"/>
        <end position="408"/>
    </location>
</feature>
<organism evidence="11 12">
    <name type="scientific">Nosema granulosis</name>
    <dbReference type="NCBI Taxonomy" id="83296"/>
    <lineage>
        <taxon>Eukaryota</taxon>
        <taxon>Fungi</taxon>
        <taxon>Fungi incertae sedis</taxon>
        <taxon>Microsporidia</taxon>
        <taxon>Nosematidae</taxon>
        <taxon>Nosema</taxon>
    </lineage>
</organism>
<dbReference type="GO" id="GO:0000287">
    <property type="term" value="F:magnesium ion binding"/>
    <property type="evidence" value="ECO:0007669"/>
    <property type="project" value="InterPro"/>
</dbReference>
<dbReference type="PROSITE" id="PS00710">
    <property type="entry name" value="PGM_PMM"/>
    <property type="match status" value="1"/>
</dbReference>
<dbReference type="InterPro" id="IPR016055">
    <property type="entry name" value="A-D-PHexomutase_a/b/a-I/II/III"/>
</dbReference>
<dbReference type="EMBL" id="SBJO01000153">
    <property type="protein sequence ID" value="KAF9762594.1"/>
    <property type="molecule type" value="Genomic_DNA"/>
</dbReference>
<dbReference type="PANTHER" id="PTHR45745">
    <property type="entry name" value="PHOSPHOMANNOMUTASE 45A"/>
    <property type="match status" value="1"/>
</dbReference>
<dbReference type="GO" id="GO:0008973">
    <property type="term" value="F:phosphopentomutase activity"/>
    <property type="evidence" value="ECO:0007669"/>
    <property type="project" value="TreeGrafter"/>
</dbReference>
<evidence type="ECO:0000256" key="4">
    <source>
        <dbReference type="ARBA" id="ARBA00022723"/>
    </source>
</evidence>
<dbReference type="SUPFAM" id="SSF55957">
    <property type="entry name" value="Phosphoglucomutase, C-terminal domain"/>
    <property type="match status" value="1"/>
</dbReference>
<dbReference type="InterPro" id="IPR005846">
    <property type="entry name" value="A-D-PHexomutase_a/b/a-III"/>
</dbReference>
<evidence type="ECO:0000313" key="11">
    <source>
        <dbReference type="EMBL" id="KAF9762594.1"/>
    </source>
</evidence>
<evidence type="ECO:0000256" key="5">
    <source>
        <dbReference type="ARBA" id="ARBA00022842"/>
    </source>
</evidence>
<keyword evidence="12" id="KW-1185">Reference proteome</keyword>
<dbReference type="Gene3D" id="3.40.120.10">
    <property type="entry name" value="Alpha-D-Glucose-1,6-Bisphosphate, subunit A, domain 3"/>
    <property type="match status" value="3"/>
</dbReference>
<gene>
    <name evidence="11" type="ORF">NGRA_1912</name>
</gene>
<dbReference type="Pfam" id="PF02880">
    <property type="entry name" value="PGM_PMM_III"/>
    <property type="match status" value="1"/>
</dbReference>
<protein>
    <submittedName>
        <fullName evidence="11">Phosphoribomutase</fullName>
    </submittedName>
</protein>
<keyword evidence="5 7" id="KW-0460">Magnesium</keyword>
<dbReference type="SUPFAM" id="SSF53738">
    <property type="entry name" value="Phosphoglucomutase, first 3 domains"/>
    <property type="match status" value="3"/>
</dbReference>
<evidence type="ECO:0000256" key="1">
    <source>
        <dbReference type="ARBA" id="ARBA00001946"/>
    </source>
</evidence>
<evidence type="ECO:0000259" key="9">
    <source>
        <dbReference type="Pfam" id="PF02879"/>
    </source>
</evidence>
<dbReference type="Proteomes" id="UP000740883">
    <property type="component" value="Unassembled WGS sequence"/>
</dbReference>
<dbReference type="Pfam" id="PF02879">
    <property type="entry name" value="PGM_PMM_II"/>
    <property type="match status" value="1"/>
</dbReference>
<dbReference type="Pfam" id="PF02878">
    <property type="entry name" value="PGM_PMM_I"/>
    <property type="match status" value="1"/>
</dbReference>
<evidence type="ECO:0000313" key="12">
    <source>
        <dbReference type="Proteomes" id="UP000740883"/>
    </source>
</evidence>
<dbReference type="InterPro" id="IPR036900">
    <property type="entry name" value="A-D-PHexomutase_C_sf"/>
</dbReference>
<keyword evidence="6" id="KW-0413">Isomerase</keyword>
<evidence type="ECO:0000256" key="2">
    <source>
        <dbReference type="ARBA" id="ARBA00010231"/>
    </source>
</evidence>
<keyword evidence="3" id="KW-0597">Phosphoprotein</keyword>
<reference evidence="11 12" key="1">
    <citation type="journal article" date="2020" name="Genome Biol. Evol.">
        <title>Comparative genomics of strictly vertically transmitted, feminizing microsporidia endosymbionts of amphipod crustaceans.</title>
        <authorList>
            <person name="Cormier A."/>
            <person name="Chebbi M.A."/>
            <person name="Giraud I."/>
            <person name="Wattier R."/>
            <person name="Teixeira M."/>
            <person name="Gilbert C."/>
            <person name="Rigaud T."/>
            <person name="Cordaux R."/>
        </authorList>
    </citation>
    <scope>NUCLEOTIDE SEQUENCE [LARGE SCALE GENOMIC DNA]</scope>
    <source>
        <strain evidence="11 12">Ou3-Ou53</strain>
    </source>
</reference>
<comment type="caution">
    <text evidence="11">The sequence shown here is derived from an EMBL/GenBank/DDBJ whole genome shotgun (WGS) entry which is preliminary data.</text>
</comment>
<evidence type="ECO:0000256" key="6">
    <source>
        <dbReference type="ARBA" id="ARBA00023235"/>
    </source>
</evidence>
<proteinExistence type="inferred from homology"/>
<comment type="cofactor">
    <cofactor evidence="1">
        <name>Mg(2+)</name>
        <dbReference type="ChEBI" id="CHEBI:18420"/>
    </cofactor>
</comment>